<evidence type="ECO:0000313" key="2">
    <source>
        <dbReference type="EMBL" id="KAK0644015.1"/>
    </source>
</evidence>
<evidence type="ECO:0008006" key="4">
    <source>
        <dbReference type="Google" id="ProtNLM"/>
    </source>
</evidence>
<feature type="region of interest" description="Disordered" evidence="1">
    <location>
        <begin position="1"/>
        <end position="72"/>
    </location>
</feature>
<dbReference type="InterPro" id="IPR018824">
    <property type="entry name" value="Conidiation-specific_6"/>
</dbReference>
<dbReference type="AlphaFoldDB" id="A0AA40CMI4"/>
<evidence type="ECO:0000256" key="1">
    <source>
        <dbReference type="SAM" id="MobiDB-lite"/>
    </source>
</evidence>
<keyword evidence="3" id="KW-1185">Reference proteome</keyword>
<gene>
    <name evidence="2" type="ORF">B0T16DRAFT_460101</name>
</gene>
<reference evidence="2" key="1">
    <citation type="submission" date="2023-06" db="EMBL/GenBank/DDBJ databases">
        <title>Genome-scale phylogeny and comparative genomics of the fungal order Sordariales.</title>
        <authorList>
            <consortium name="Lawrence Berkeley National Laboratory"/>
            <person name="Hensen N."/>
            <person name="Bonometti L."/>
            <person name="Westerberg I."/>
            <person name="Brannstrom I.O."/>
            <person name="Guillou S."/>
            <person name="Cros-Aarteil S."/>
            <person name="Calhoun S."/>
            <person name="Haridas S."/>
            <person name="Kuo A."/>
            <person name="Mondo S."/>
            <person name="Pangilinan J."/>
            <person name="Riley R."/>
            <person name="Labutti K."/>
            <person name="Andreopoulos B."/>
            <person name="Lipzen A."/>
            <person name="Chen C."/>
            <person name="Yanf M."/>
            <person name="Daum C."/>
            <person name="Ng V."/>
            <person name="Clum A."/>
            <person name="Steindorff A."/>
            <person name="Ohm R."/>
            <person name="Martin F."/>
            <person name="Silar P."/>
            <person name="Natvig D."/>
            <person name="Lalanne C."/>
            <person name="Gautier V."/>
            <person name="Ament-Velasquez S.L."/>
            <person name="Kruys A."/>
            <person name="Hutchinson M.I."/>
            <person name="Powell A.J."/>
            <person name="Barry K."/>
            <person name="Miller A.N."/>
            <person name="Grigoriev I.V."/>
            <person name="Debuchy R."/>
            <person name="Gladieux P."/>
            <person name="Thoren M.H."/>
            <person name="Johannesson H."/>
        </authorList>
    </citation>
    <scope>NUCLEOTIDE SEQUENCE</scope>
    <source>
        <strain evidence="2">SMH2532-1</strain>
    </source>
</reference>
<evidence type="ECO:0000313" key="3">
    <source>
        <dbReference type="Proteomes" id="UP001174936"/>
    </source>
</evidence>
<organism evidence="2 3">
    <name type="scientific">Cercophora newfieldiana</name>
    <dbReference type="NCBI Taxonomy" id="92897"/>
    <lineage>
        <taxon>Eukaryota</taxon>
        <taxon>Fungi</taxon>
        <taxon>Dikarya</taxon>
        <taxon>Ascomycota</taxon>
        <taxon>Pezizomycotina</taxon>
        <taxon>Sordariomycetes</taxon>
        <taxon>Sordariomycetidae</taxon>
        <taxon>Sordariales</taxon>
        <taxon>Lasiosphaeriaceae</taxon>
        <taxon>Cercophora</taxon>
    </lineage>
</organism>
<accession>A0AA40CMI4</accession>
<name>A0AA40CMI4_9PEZI</name>
<dbReference type="Pfam" id="PF10346">
    <property type="entry name" value="Con-6"/>
    <property type="match status" value="1"/>
</dbReference>
<dbReference type="EMBL" id="JAULSV010000005">
    <property type="protein sequence ID" value="KAK0644015.1"/>
    <property type="molecule type" value="Genomic_DNA"/>
</dbReference>
<sequence length="72" mass="7765">MPELRPNPAQRDIAKDAAQEGALNTPEEISNKARGHKANLSNPNTSEASKENSKQALKDLGGEDAFFSKDSK</sequence>
<proteinExistence type="predicted"/>
<comment type="caution">
    <text evidence="2">The sequence shown here is derived from an EMBL/GenBank/DDBJ whole genome shotgun (WGS) entry which is preliminary data.</text>
</comment>
<feature type="compositionally biased region" description="Basic and acidic residues" evidence="1">
    <location>
        <begin position="48"/>
        <end position="72"/>
    </location>
</feature>
<protein>
    <recommendedName>
        <fullName evidence="4">Conidiation-specific protein 6</fullName>
    </recommendedName>
</protein>
<dbReference type="Proteomes" id="UP001174936">
    <property type="component" value="Unassembled WGS sequence"/>
</dbReference>